<dbReference type="PANTHER" id="PTHR30537:SF5">
    <property type="entry name" value="HTH-TYPE TRANSCRIPTIONAL ACTIVATOR TTDR-RELATED"/>
    <property type="match status" value="1"/>
</dbReference>
<evidence type="ECO:0000256" key="2">
    <source>
        <dbReference type="ARBA" id="ARBA00023015"/>
    </source>
</evidence>
<dbReference type="InterPro" id="IPR036390">
    <property type="entry name" value="WH_DNA-bd_sf"/>
</dbReference>
<evidence type="ECO:0000313" key="7">
    <source>
        <dbReference type="Proteomes" id="UP000267535"/>
    </source>
</evidence>
<comment type="similarity">
    <text evidence="1">Belongs to the LysR transcriptional regulatory family.</text>
</comment>
<name>A0A3P1SWN5_9GAMM</name>
<gene>
    <name evidence="6" type="ORF">EHS89_03005</name>
</gene>
<dbReference type="GO" id="GO:0003700">
    <property type="term" value="F:DNA-binding transcription factor activity"/>
    <property type="evidence" value="ECO:0007669"/>
    <property type="project" value="InterPro"/>
</dbReference>
<dbReference type="SUPFAM" id="SSF53850">
    <property type="entry name" value="Periplasmic binding protein-like II"/>
    <property type="match status" value="1"/>
</dbReference>
<dbReference type="Gene3D" id="1.10.10.10">
    <property type="entry name" value="Winged helix-like DNA-binding domain superfamily/Winged helix DNA-binding domain"/>
    <property type="match status" value="1"/>
</dbReference>
<dbReference type="InterPro" id="IPR005119">
    <property type="entry name" value="LysR_subst-bd"/>
</dbReference>
<dbReference type="Pfam" id="PF03466">
    <property type="entry name" value="LysR_substrate"/>
    <property type="match status" value="1"/>
</dbReference>
<keyword evidence="2" id="KW-0805">Transcription regulation</keyword>
<evidence type="ECO:0000259" key="5">
    <source>
        <dbReference type="PROSITE" id="PS50931"/>
    </source>
</evidence>
<proteinExistence type="inferred from homology"/>
<dbReference type="PRINTS" id="PR00039">
    <property type="entry name" value="HTHLYSR"/>
</dbReference>
<evidence type="ECO:0000256" key="4">
    <source>
        <dbReference type="ARBA" id="ARBA00023163"/>
    </source>
</evidence>
<organism evidence="6 7">
    <name type="scientific">Amphritea balenae</name>
    <dbReference type="NCBI Taxonomy" id="452629"/>
    <lineage>
        <taxon>Bacteria</taxon>
        <taxon>Pseudomonadati</taxon>
        <taxon>Pseudomonadota</taxon>
        <taxon>Gammaproteobacteria</taxon>
        <taxon>Oceanospirillales</taxon>
        <taxon>Oceanospirillaceae</taxon>
        <taxon>Amphritea</taxon>
    </lineage>
</organism>
<dbReference type="RefSeq" id="WP_124924613.1">
    <property type="nucleotide sequence ID" value="NZ_BMOH01000001.1"/>
</dbReference>
<dbReference type="EMBL" id="RQXV01000001">
    <property type="protein sequence ID" value="RRD01540.1"/>
    <property type="molecule type" value="Genomic_DNA"/>
</dbReference>
<dbReference type="Proteomes" id="UP000267535">
    <property type="component" value="Unassembled WGS sequence"/>
</dbReference>
<dbReference type="InterPro" id="IPR000847">
    <property type="entry name" value="LysR_HTH_N"/>
</dbReference>
<reference evidence="6 7" key="1">
    <citation type="submission" date="2018-11" db="EMBL/GenBank/DDBJ databases">
        <title>The draft genome sequence of Amphritea balenae JAMM 1525T.</title>
        <authorList>
            <person name="Fang Z."/>
            <person name="Zhang Y."/>
            <person name="Han X."/>
        </authorList>
    </citation>
    <scope>NUCLEOTIDE SEQUENCE [LARGE SCALE GENOMIC DNA]</scope>
    <source>
        <strain evidence="6 7">JAMM 1525</strain>
    </source>
</reference>
<comment type="caution">
    <text evidence="6">The sequence shown here is derived from an EMBL/GenBank/DDBJ whole genome shotgun (WGS) entry which is preliminary data.</text>
</comment>
<keyword evidence="7" id="KW-1185">Reference proteome</keyword>
<dbReference type="FunFam" id="1.10.10.10:FF:000001">
    <property type="entry name" value="LysR family transcriptional regulator"/>
    <property type="match status" value="1"/>
</dbReference>
<dbReference type="InterPro" id="IPR058163">
    <property type="entry name" value="LysR-type_TF_proteobact-type"/>
</dbReference>
<evidence type="ECO:0000256" key="1">
    <source>
        <dbReference type="ARBA" id="ARBA00009437"/>
    </source>
</evidence>
<dbReference type="InterPro" id="IPR036388">
    <property type="entry name" value="WH-like_DNA-bd_sf"/>
</dbReference>
<dbReference type="CDD" id="cd08422">
    <property type="entry name" value="PBP2_CrgA_like"/>
    <property type="match status" value="1"/>
</dbReference>
<sequence>MNQLRHMSVFAHIVETGSITTAAESLQLSKSVVSQHLKTLEQELGITLLKRTTRRQSLTPAGDAFFQQCKKLNEIADSAWQQAQNTLQVPQGLVRITAPNALMDTLIAPAIGKLMQQYPLLEPELISNDHPLDLMANDIDLAIRVGPSNDSSLKQKRIGEFRDQLCASPALIERADIELGGIDQAPYIANTWQASQIAHEFRRIETNNPGKTKHKIIRYVAQARCKADSFYTCLTLIQSGAGVGIIPDFLIDNLQPQVQPVFPDYLLPVNPVYALHPYSQNLPLSVSVCLDAVRGALSR</sequence>
<dbReference type="GO" id="GO:0043565">
    <property type="term" value="F:sequence-specific DNA binding"/>
    <property type="evidence" value="ECO:0007669"/>
    <property type="project" value="TreeGrafter"/>
</dbReference>
<dbReference type="PANTHER" id="PTHR30537">
    <property type="entry name" value="HTH-TYPE TRANSCRIPTIONAL REGULATOR"/>
    <property type="match status" value="1"/>
</dbReference>
<keyword evidence="4" id="KW-0804">Transcription</keyword>
<evidence type="ECO:0000256" key="3">
    <source>
        <dbReference type="ARBA" id="ARBA00023125"/>
    </source>
</evidence>
<protein>
    <submittedName>
        <fullName evidence="6">LysR family transcriptional regulator</fullName>
    </submittedName>
</protein>
<feature type="domain" description="HTH lysR-type" evidence="5">
    <location>
        <begin position="1"/>
        <end position="59"/>
    </location>
</feature>
<dbReference type="Gene3D" id="3.40.190.290">
    <property type="match status" value="1"/>
</dbReference>
<accession>A0A3P1SWN5</accession>
<dbReference type="AlphaFoldDB" id="A0A3P1SWN5"/>
<keyword evidence="3" id="KW-0238">DNA-binding</keyword>
<dbReference type="Pfam" id="PF00126">
    <property type="entry name" value="HTH_1"/>
    <property type="match status" value="1"/>
</dbReference>
<dbReference type="GO" id="GO:0006351">
    <property type="term" value="P:DNA-templated transcription"/>
    <property type="evidence" value="ECO:0007669"/>
    <property type="project" value="TreeGrafter"/>
</dbReference>
<dbReference type="OrthoDB" id="6183733at2"/>
<dbReference type="SUPFAM" id="SSF46785">
    <property type="entry name" value="Winged helix' DNA-binding domain"/>
    <property type="match status" value="1"/>
</dbReference>
<evidence type="ECO:0000313" key="6">
    <source>
        <dbReference type="EMBL" id="RRD01540.1"/>
    </source>
</evidence>
<dbReference type="PROSITE" id="PS50931">
    <property type="entry name" value="HTH_LYSR"/>
    <property type="match status" value="1"/>
</dbReference>